<dbReference type="InterPro" id="IPR036413">
    <property type="entry name" value="YaeB-like_sf"/>
</dbReference>
<sequence>HIGFSVIKIKNIKANKVYFTEVDVLDRTPLLDIKPYVKYFDSRANVISGWLDKHFRNGNIPDKTIIK</sequence>
<feature type="domain" description="TsaA-like" evidence="3">
    <location>
        <begin position="1"/>
        <end position="45"/>
    </location>
</feature>
<dbReference type="InterPro" id="IPR023370">
    <property type="entry name" value="TrmO-like_N"/>
</dbReference>
<comment type="caution">
    <text evidence="4">The sequence shown here is derived from an EMBL/GenBank/DDBJ whole genome shotgun (WGS) entry which is preliminary data.</text>
</comment>
<evidence type="ECO:0000256" key="2">
    <source>
        <dbReference type="ARBA" id="ARBA00033753"/>
    </source>
</evidence>
<evidence type="ECO:0000256" key="1">
    <source>
        <dbReference type="ARBA" id="ARBA00022691"/>
    </source>
</evidence>
<name>X1PIK5_9ZZZZ</name>
<evidence type="ECO:0000259" key="3">
    <source>
        <dbReference type="PROSITE" id="PS51668"/>
    </source>
</evidence>
<evidence type="ECO:0000313" key="4">
    <source>
        <dbReference type="EMBL" id="GAI30704.1"/>
    </source>
</evidence>
<organism evidence="4">
    <name type="scientific">marine sediment metagenome</name>
    <dbReference type="NCBI Taxonomy" id="412755"/>
    <lineage>
        <taxon>unclassified sequences</taxon>
        <taxon>metagenomes</taxon>
        <taxon>ecological metagenomes</taxon>
    </lineage>
</organism>
<gene>
    <name evidence="4" type="ORF">S06H3_32646</name>
</gene>
<dbReference type="Gene3D" id="2.40.30.70">
    <property type="entry name" value="YaeB-like"/>
    <property type="match status" value="1"/>
</dbReference>
<dbReference type="SUPFAM" id="SSF118196">
    <property type="entry name" value="YaeB-like"/>
    <property type="match status" value="1"/>
</dbReference>
<reference evidence="4" key="1">
    <citation type="journal article" date="2014" name="Front. Microbiol.">
        <title>High frequency of phylogenetically diverse reductive dehalogenase-homologous genes in deep subseafloor sedimentary metagenomes.</title>
        <authorList>
            <person name="Kawai M."/>
            <person name="Futagami T."/>
            <person name="Toyoda A."/>
            <person name="Takaki Y."/>
            <person name="Nishi S."/>
            <person name="Hori S."/>
            <person name="Arai W."/>
            <person name="Tsubouchi T."/>
            <person name="Morono Y."/>
            <person name="Uchiyama I."/>
            <person name="Ito T."/>
            <person name="Fujiyama A."/>
            <person name="Inagaki F."/>
            <person name="Takami H."/>
        </authorList>
    </citation>
    <scope>NUCLEOTIDE SEQUENCE</scope>
    <source>
        <strain evidence="4">Expedition CK06-06</strain>
    </source>
</reference>
<dbReference type="PROSITE" id="PS51668">
    <property type="entry name" value="TSAA_2"/>
    <property type="match status" value="1"/>
</dbReference>
<dbReference type="InterPro" id="IPR040372">
    <property type="entry name" value="YaeB-like"/>
</dbReference>
<dbReference type="AlphaFoldDB" id="X1PIK5"/>
<proteinExistence type="inferred from homology"/>
<dbReference type="EMBL" id="BARV01019425">
    <property type="protein sequence ID" value="GAI30704.1"/>
    <property type="molecule type" value="Genomic_DNA"/>
</dbReference>
<accession>X1PIK5</accession>
<feature type="non-terminal residue" evidence="4">
    <location>
        <position position="1"/>
    </location>
</feature>
<dbReference type="PANTHER" id="PTHR12818:SF0">
    <property type="entry name" value="TRNA (ADENINE(37)-N6)-METHYLTRANSFERASE"/>
    <property type="match status" value="1"/>
</dbReference>
<comment type="similarity">
    <text evidence="2">Belongs to the tRNA methyltransferase O family.</text>
</comment>
<dbReference type="InterPro" id="IPR036414">
    <property type="entry name" value="YaeB_N_sf"/>
</dbReference>
<keyword evidence="1" id="KW-0949">S-adenosyl-L-methionine</keyword>
<dbReference type="PANTHER" id="PTHR12818">
    <property type="entry name" value="TRNA (ADENINE(37)-N6)-METHYLTRANSFERASE"/>
    <property type="match status" value="1"/>
</dbReference>
<protein>
    <recommendedName>
        <fullName evidence="3">TsaA-like domain-containing protein</fullName>
    </recommendedName>
</protein>
<dbReference type="Pfam" id="PF01980">
    <property type="entry name" value="TrmO_N"/>
    <property type="match status" value="1"/>
</dbReference>